<reference evidence="5" key="1">
    <citation type="journal article" date="2023" name="Science">
        <title>Elucidation of the pathway for biosynthesis of saponin adjuvants from the soapbark tree.</title>
        <authorList>
            <person name="Reed J."/>
            <person name="Orme A."/>
            <person name="El-Demerdash A."/>
            <person name="Owen C."/>
            <person name="Martin L.B.B."/>
            <person name="Misra R.C."/>
            <person name="Kikuchi S."/>
            <person name="Rejzek M."/>
            <person name="Martin A.C."/>
            <person name="Harkess A."/>
            <person name="Leebens-Mack J."/>
            <person name="Louveau T."/>
            <person name="Stephenson M.J."/>
            <person name="Osbourn A."/>
        </authorList>
    </citation>
    <scope>NUCLEOTIDE SEQUENCE</scope>
    <source>
        <strain evidence="5">S10</strain>
    </source>
</reference>
<evidence type="ECO:0000313" key="6">
    <source>
        <dbReference type="Proteomes" id="UP001163823"/>
    </source>
</evidence>
<dbReference type="AlphaFoldDB" id="A0AAD7LSN7"/>
<dbReference type="InterPro" id="IPR036388">
    <property type="entry name" value="WH-like_DNA-bd_sf"/>
</dbReference>
<proteinExistence type="predicted"/>
<evidence type="ECO:0000256" key="1">
    <source>
        <dbReference type="ARBA" id="ARBA00022603"/>
    </source>
</evidence>
<dbReference type="FunFam" id="3.40.50.150:FF:000061">
    <property type="entry name" value="Caffeic acid O-methyltransferase"/>
    <property type="match status" value="1"/>
</dbReference>
<dbReference type="SUPFAM" id="SSF53335">
    <property type="entry name" value="S-adenosyl-L-methionine-dependent methyltransferases"/>
    <property type="match status" value="1"/>
</dbReference>
<gene>
    <name evidence="5" type="ORF">O6P43_018511</name>
</gene>
<dbReference type="Gene3D" id="1.10.10.10">
    <property type="entry name" value="Winged helix-like DNA-binding domain superfamily/Winged helix DNA-binding domain"/>
    <property type="match status" value="1"/>
</dbReference>
<dbReference type="Pfam" id="PF00891">
    <property type="entry name" value="Methyltransf_2"/>
    <property type="match status" value="1"/>
</dbReference>
<dbReference type="Proteomes" id="UP001163823">
    <property type="component" value="Chromosome 7"/>
</dbReference>
<feature type="domain" description="O-methyltransferase C-terminal" evidence="4">
    <location>
        <begin position="13"/>
        <end position="218"/>
    </location>
</feature>
<dbReference type="KEGG" id="qsa:O6P43_018511"/>
<dbReference type="GO" id="GO:0008171">
    <property type="term" value="F:O-methyltransferase activity"/>
    <property type="evidence" value="ECO:0007669"/>
    <property type="project" value="InterPro"/>
</dbReference>
<dbReference type="InterPro" id="IPR001077">
    <property type="entry name" value="COMT_C"/>
</dbReference>
<dbReference type="EMBL" id="JARAOO010000007">
    <property type="protein sequence ID" value="KAJ7963407.1"/>
    <property type="molecule type" value="Genomic_DNA"/>
</dbReference>
<accession>A0AAD7LSN7</accession>
<sequence>MQLLYSKVFMDSWYALKDAVLEGGIPFNKVNGMHAFGYTEKDPKFNQVFNKAMTSQTTLIMNGILEKYRGFENIKQLVDVGGGYGFTLNMIKFKYPNIKGINFDLPHVIKNAPLHPGIQNVEGDMFINVPKSDGILLKCILHDWSDDHCLEILKSCYSALPYEGKVIVIEIILPDVPETTAASRFIQQLDLIMMTQHVGGKERTKHEFESLALSAGFKGIRFECFACSFWVMEFYK</sequence>
<keyword evidence="1" id="KW-0489">Methyltransferase</keyword>
<name>A0AAD7LSN7_QUISA</name>
<dbReference type="GO" id="GO:0032259">
    <property type="term" value="P:methylation"/>
    <property type="evidence" value="ECO:0007669"/>
    <property type="project" value="UniProtKB-KW"/>
</dbReference>
<organism evidence="5 6">
    <name type="scientific">Quillaja saponaria</name>
    <name type="common">Soap bark tree</name>
    <dbReference type="NCBI Taxonomy" id="32244"/>
    <lineage>
        <taxon>Eukaryota</taxon>
        <taxon>Viridiplantae</taxon>
        <taxon>Streptophyta</taxon>
        <taxon>Embryophyta</taxon>
        <taxon>Tracheophyta</taxon>
        <taxon>Spermatophyta</taxon>
        <taxon>Magnoliopsida</taxon>
        <taxon>eudicotyledons</taxon>
        <taxon>Gunneridae</taxon>
        <taxon>Pentapetalae</taxon>
        <taxon>rosids</taxon>
        <taxon>fabids</taxon>
        <taxon>Fabales</taxon>
        <taxon>Quillajaceae</taxon>
        <taxon>Quillaja</taxon>
    </lineage>
</organism>
<dbReference type="InterPro" id="IPR016461">
    <property type="entry name" value="COMT-like"/>
</dbReference>
<evidence type="ECO:0000256" key="2">
    <source>
        <dbReference type="ARBA" id="ARBA00022679"/>
    </source>
</evidence>
<dbReference type="Gene3D" id="3.40.50.150">
    <property type="entry name" value="Vaccinia Virus protein VP39"/>
    <property type="match status" value="1"/>
</dbReference>
<dbReference type="InterPro" id="IPR029063">
    <property type="entry name" value="SAM-dependent_MTases_sf"/>
</dbReference>
<keyword evidence="2" id="KW-0808">Transferase</keyword>
<comment type="caution">
    <text evidence="5">The sequence shown here is derived from an EMBL/GenBank/DDBJ whole genome shotgun (WGS) entry which is preliminary data.</text>
</comment>
<evidence type="ECO:0000256" key="3">
    <source>
        <dbReference type="ARBA" id="ARBA00022691"/>
    </source>
</evidence>
<evidence type="ECO:0000313" key="5">
    <source>
        <dbReference type="EMBL" id="KAJ7963407.1"/>
    </source>
</evidence>
<dbReference type="PROSITE" id="PS51683">
    <property type="entry name" value="SAM_OMT_II"/>
    <property type="match status" value="1"/>
</dbReference>
<keyword evidence="3" id="KW-0949">S-adenosyl-L-methionine</keyword>
<protein>
    <submittedName>
        <fullName evidence="5">Caffeic acid O-methyltransferase</fullName>
    </submittedName>
</protein>
<evidence type="ECO:0000259" key="4">
    <source>
        <dbReference type="Pfam" id="PF00891"/>
    </source>
</evidence>
<dbReference type="PANTHER" id="PTHR11746">
    <property type="entry name" value="O-METHYLTRANSFERASE"/>
    <property type="match status" value="1"/>
</dbReference>
<keyword evidence="6" id="KW-1185">Reference proteome</keyword>